<evidence type="ECO:0000313" key="2">
    <source>
        <dbReference type="Proteomes" id="UP001516023"/>
    </source>
</evidence>
<accession>A0ABD3QYH7</accession>
<protein>
    <recommendedName>
        <fullName evidence="3">Gamma-glutamylcyclotransferase AIG2-like domain-containing protein</fullName>
    </recommendedName>
</protein>
<reference evidence="1 2" key="1">
    <citation type="journal article" date="2020" name="G3 (Bethesda)">
        <title>Improved Reference Genome for Cyclotella cryptica CCMP332, a Model for Cell Wall Morphogenesis, Salinity Adaptation, and Lipid Production in Diatoms (Bacillariophyta).</title>
        <authorList>
            <person name="Roberts W.R."/>
            <person name="Downey K.M."/>
            <person name="Ruck E.C."/>
            <person name="Traller J.C."/>
            <person name="Alverson A.J."/>
        </authorList>
    </citation>
    <scope>NUCLEOTIDE SEQUENCE [LARGE SCALE GENOMIC DNA]</scope>
    <source>
        <strain evidence="1 2">CCMP332</strain>
    </source>
</reference>
<evidence type="ECO:0008006" key="3">
    <source>
        <dbReference type="Google" id="ProtNLM"/>
    </source>
</evidence>
<name>A0ABD3QYH7_9STRA</name>
<gene>
    <name evidence="1" type="ORF">HJC23_005822</name>
</gene>
<comment type="caution">
    <text evidence="1">The sequence shown here is derived from an EMBL/GenBank/DDBJ whole genome shotgun (WGS) entry which is preliminary data.</text>
</comment>
<organism evidence="1 2">
    <name type="scientific">Cyclotella cryptica</name>
    <dbReference type="NCBI Taxonomy" id="29204"/>
    <lineage>
        <taxon>Eukaryota</taxon>
        <taxon>Sar</taxon>
        <taxon>Stramenopiles</taxon>
        <taxon>Ochrophyta</taxon>
        <taxon>Bacillariophyta</taxon>
        <taxon>Coscinodiscophyceae</taxon>
        <taxon>Thalassiosirophycidae</taxon>
        <taxon>Stephanodiscales</taxon>
        <taxon>Stephanodiscaceae</taxon>
        <taxon>Cyclotella</taxon>
    </lineage>
</organism>
<dbReference type="Proteomes" id="UP001516023">
    <property type="component" value="Unassembled WGS sequence"/>
</dbReference>
<dbReference type="Gene3D" id="2.30.30.140">
    <property type="match status" value="1"/>
</dbReference>
<keyword evidence="2" id="KW-1185">Reference proteome</keyword>
<proteinExistence type="predicted"/>
<sequence length="299" mass="33192">MPKLTKFLIPNFHGTLTSQVEEMSNIQKPVLQVGDAVFSAWWPDIERNEPATWHPGLITKVREDHAKNFGYGHLRLYDIEFDDGDVLDNVLDVFVFPIDEYILNTSEEMKRKGIRNVTDANSEDDWARIVGWYVVSIEGQTSKTFSLLSEALKECDDSTVMPQDEVMSSIVADSDSYCSEWSPSATEATSFTCDSFKTHTRHGETPGSGRVFDTAKPIGRDIFVTSSSDEEEFVADAVQGAPALGTNVLSALLDATNRASFCSSTPRFNRKSAINDEASANNATYKEGTCRRMTKIVGE</sequence>
<evidence type="ECO:0000313" key="1">
    <source>
        <dbReference type="EMBL" id="KAL3805578.1"/>
    </source>
</evidence>
<dbReference type="AlphaFoldDB" id="A0ABD3QYH7"/>
<dbReference type="EMBL" id="JABMIG020000002">
    <property type="protein sequence ID" value="KAL3805578.1"/>
    <property type="molecule type" value="Genomic_DNA"/>
</dbReference>